<keyword evidence="2" id="KW-1185">Reference proteome</keyword>
<comment type="caution">
    <text evidence="1">The sequence shown here is derived from an EMBL/GenBank/DDBJ whole genome shotgun (WGS) entry which is preliminary data.</text>
</comment>
<dbReference type="RefSeq" id="WP_211977043.1">
    <property type="nucleotide sequence ID" value="NZ_CBFHAM010000047.1"/>
</dbReference>
<evidence type="ECO:0008006" key="3">
    <source>
        <dbReference type="Google" id="ProtNLM"/>
    </source>
</evidence>
<proteinExistence type="predicted"/>
<gene>
    <name evidence="1" type="ORF">KE626_31415</name>
</gene>
<accession>A0ABS5J9H9</accession>
<protein>
    <recommendedName>
        <fullName evidence="3">Secretin/TonB short N-terminal domain-containing protein</fullName>
    </recommendedName>
</protein>
<name>A0ABS5J9H9_9BACT</name>
<evidence type="ECO:0000313" key="2">
    <source>
        <dbReference type="Proteomes" id="UP000676386"/>
    </source>
</evidence>
<dbReference type="EMBL" id="JAGTXB010000026">
    <property type="protein sequence ID" value="MBS0031883.1"/>
    <property type="molecule type" value="Genomic_DNA"/>
</dbReference>
<evidence type="ECO:0000313" key="1">
    <source>
        <dbReference type="EMBL" id="MBS0031883.1"/>
    </source>
</evidence>
<dbReference type="Proteomes" id="UP000676386">
    <property type="component" value="Unassembled WGS sequence"/>
</dbReference>
<reference evidence="1 2" key="1">
    <citation type="submission" date="2021-04" db="EMBL/GenBank/DDBJ databases">
        <title>Chitinophaga sp. nov., isolated from the rhizosphere soil.</title>
        <authorList>
            <person name="He S."/>
        </authorList>
    </citation>
    <scope>NUCLEOTIDE SEQUENCE [LARGE SCALE GENOMIC DNA]</scope>
    <source>
        <strain evidence="1 2">2R12</strain>
    </source>
</reference>
<sequence>MSSTGLKKIPYISVVADAINRTKYIIALLIPIVAVSVCSAQQNRVNLQQKIKLPAVPIRFDSLLSMVSRQTGARFSLNTSKYPPSRIIPISKGVMPVAQLLNTINERTGIYYTVLGGHIIFVDQPPRPNNVKTKVRATVKKQPVELVPKPLSMLPLGEVPPLPSIYLTYSAADTSFKDVVKQTPPDPLKKTDSTLLSKYTAPDTARRAGVFTGRLSRPSLHWGWGSRQEDTLEHNDLVFKWTDSAEHINAATTSQAAKAVTAKNTNAAQRSSIISGISTILQNTFSNRYQRPVALGSEGRRQQGPFSFLVNAGVSADEVYYANPAIQMGFPFLYGIGSWSTNFKVSGFRWGGGISARVAEDWRIHLQVTTGNQQQSYDTMDIPRMLKTQHLKVALLAERQLNERFRIQAGVVWNNLLIRYEGNAQLMPSTPQQMDEFYKELNLIRPPYTISNSYGEGRNTKAWLGFQLGVFYNINFYRRR</sequence>
<organism evidence="1 2">
    <name type="scientific">Chitinophaga hostae</name>
    <dbReference type="NCBI Taxonomy" id="2831022"/>
    <lineage>
        <taxon>Bacteria</taxon>
        <taxon>Pseudomonadati</taxon>
        <taxon>Bacteroidota</taxon>
        <taxon>Chitinophagia</taxon>
        <taxon>Chitinophagales</taxon>
        <taxon>Chitinophagaceae</taxon>
        <taxon>Chitinophaga</taxon>
    </lineage>
</organism>